<dbReference type="EMBL" id="CP003734">
    <property type="protein sequence ID" value="AFO46220.1"/>
    <property type="molecule type" value="Genomic_DNA"/>
</dbReference>
<evidence type="ECO:0000256" key="2">
    <source>
        <dbReference type="ARBA" id="ARBA00022475"/>
    </source>
</evidence>
<feature type="transmembrane region" description="Helical" evidence="6">
    <location>
        <begin position="173"/>
        <end position="194"/>
    </location>
</feature>
<evidence type="ECO:0000256" key="3">
    <source>
        <dbReference type="ARBA" id="ARBA00022692"/>
    </source>
</evidence>
<dbReference type="SUPFAM" id="SSF109755">
    <property type="entry name" value="PhoU-like"/>
    <property type="match status" value="1"/>
</dbReference>
<keyword evidence="4 6" id="KW-1133">Transmembrane helix</keyword>
<dbReference type="Proteomes" id="UP000006503">
    <property type="component" value="Chromosome"/>
</dbReference>
<evidence type="ECO:0000256" key="4">
    <source>
        <dbReference type="ARBA" id="ARBA00022989"/>
    </source>
</evidence>
<feature type="transmembrane region" description="Helical" evidence="6">
    <location>
        <begin position="215"/>
        <end position="238"/>
    </location>
</feature>
<feature type="transmembrane region" description="Helical" evidence="6">
    <location>
        <begin position="118"/>
        <end position="137"/>
    </location>
</feature>
<dbReference type="GO" id="GO:0044341">
    <property type="term" value="P:sodium-dependent phosphate transport"/>
    <property type="evidence" value="ECO:0007669"/>
    <property type="project" value="InterPro"/>
</dbReference>
<dbReference type="InterPro" id="IPR004633">
    <property type="entry name" value="NaPi_cotrn-rel/YqeW-like"/>
</dbReference>
<evidence type="ECO:0000256" key="6">
    <source>
        <dbReference type="SAM" id="Phobius"/>
    </source>
</evidence>
<evidence type="ECO:0000313" key="7">
    <source>
        <dbReference type="EMBL" id="AFO46220.1"/>
    </source>
</evidence>
<dbReference type="GO" id="GO:0005886">
    <property type="term" value="C:plasma membrane"/>
    <property type="evidence" value="ECO:0007669"/>
    <property type="project" value="UniProtKB-SubCell"/>
</dbReference>
<evidence type="ECO:0000313" key="8">
    <source>
        <dbReference type="Proteomes" id="UP000006503"/>
    </source>
</evidence>
<gene>
    <name evidence="7" type="primary">yjbB</name>
    <name evidence="7" type="ordered locus">T1E_0361</name>
</gene>
<feature type="transmembrane region" description="Helical" evidence="6">
    <location>
        <begin position="244"/>
        <end position="266"/>
    </location>
</feature>
<keyword evidence="2" id="KW-1003">Cell membrane</keyword>
<feature type="transmembrane region" description="Helical" evidence="6">
    <location>
        <begin position="144"/>
        <end position="161"/>
    </location>
</feature>
<keyword evidence="5 6" id="KW-0472">Membrane</keyword>
<dbReference type="Gene3D" id="1.20.58.220">
    <property type="entry name" value="Phosphate transport system protein phou homolog 2, domain 2"/>
    <property type="match status" value="1"/>
</dbReference>
<feature type="transmembrane region" description="Helical" evidence="6">
    <location>
        <begin position="314"/>
        <end position="334"/>
    </location>
</feature>
<dbReference type="PANTHER" id="PTHR10010">
    <property type="entry name" value="SOLUTE CARRIER FAMILY 34 SODIUM PHOSPHATE , MEMBER 2-RELATED"/>
    <property type="match status" value="1"/>
</dbReference>
<evidence type="ECO:0000256" key="1">
    <source>
        <dbReference type="ARBA" id="ARBA00004651"/>
    </source>
</evidence>
<dbReference type="PANTHER" id="PTHR10010:SF39">
    <property type="entry name" value="PHOU DOMAIN-CONTAINING PROTEIN"/>
    <property type="match status" value="1"/>
</dbReference>
<accession>I7AUC9</accession>
<dbReference type="NCBIfam" id="NF037997">
    <property type="entry name" value="Na_Pi_symport"/>
    <property type="match status" value="1"/>
</dbReference>
<evidence type="ECO:0000256" key="5">
    <source>
        <dbReference type="ARBA" id="ARBA00023136"/>
    </source>
</evidence>
<sequence length="592" mass="64611">MRSWRQLGKTAKALSEHRKFFKRSRFFSWPDGPMQQGAFAMLTLLNLLSAVTLLVWGTHIVRTGILRVFGSNLRRIISQNMDKRPLAFIAGILVTAMVQSSNATAMLVTSFVGQGLMAMTPALAIMLGADVGTALMARVLTFDLSWLSPLLIFLGVIFFLSRKQTRAGQLGRVGIGLGLIILALELIVQAAAPITHAQGVKVLFASLTGDIMLDALVGAMFAMISYSSLAAVLLTATLAGAELISLPVAIGLVVGANIGSGLLAFISTSMQNAAGRRVALGSLLYKLIGLVLIIPVLHPLVAWMDSLSFSPQELVIGFHLLYNTLRCLIMLPTVKPMGRLCNALLPEREIGNGQVRPRHLDTSALETPSLALANAARETLRLGDIVDSLLEAMLGALRGTQTALPQQVRALGEDAEALYSAIKLYLAQMSREDLSEQDNRRWAEIIELAINLKLACDLIERMLRKVQQQKTSQRREFSQVGLEELTGLQEQLLANLRLGLSVFLSADPESARLLLREKRRFRAQERRLAHAHVSRLQRKVVQSIETSSLHLELIADMKRLNSLFCSSAYVVLGGSDTGGLMLDSVPDEARQP</sequence>
<dbReference type="AlphaFoldDB" id="I7AUC9"/>
<reference evidence="8" key="1">
    <citation type="journal article" date="2013" name="Microb. Biotechnol.">
        <title>Metabolic potential of the organic-solvent tolerant Pseudomonas putida DOT-T1E deduced from its annotated genome.</title>
        <authorList>
            <person name="Udaondo Z."/>
            <person name="Molina L."/>
            <person name="Daniels C."/>
            <person name="Gomez M.J."/>
            <person name="Molina-Henares M.A."/>
            <person name="Matilla M.A."/>
            <person name="Roca A."/>
            <person name="Fernandez M."/>
            <person name="Duque E."/>
            <person name="Segura A."/>
            <person name="Ramos J.L."/>
        </authorList>
    </citation>
    <scope>NUCLEOTIDE SEQUENCE [LARGE SCALE GENOMIC DNA]</scope>
    <source>
        <strain evidence="8">DOT-T1E</strain>
    </source>
</reference>
<organism evidence="7 8">
    <name type="scientific">Pseudomonas putida (strain DOT-T1E)</name>
    <dbReference type="NCBI Taxonomy" id="1196325"/>
    <lineage>
        <taxon>Bacteria</taxon>
        <taxon>Pseudomonadati</taxon>
        <taxon>Pseudomonadota</taxon>
        <taxon>Gammaproteobacteria</taxon>
        <taxon>Pseudomonadales</taxon>
        <taxon>Pseudomonadaceae</taxon>
        <taxon>Pseudomonas</taxon>
    </lineage>
</organism>
<feature type="transmembrane region" description="Helical" evidence="6">
    <location>
        <begin position="38"/>
        <end position="65"/>
    </location>
</feature>
<comment type="subcellular location">
    <subcellularLocation>
        <location evidence="1">Cell membrane</location>
        <topology evidence="1">Multi-pass membrane protein</topology>
    </subcellularLocation>
</comment>
<dbReference type="InterPro" id="IPR038078">
    <property type="entry name" value="PhoU-like_sf"/>
</dbReference>
<protein>
    <submittedName>
        <fullName evidence="7">Sodium-dependent inorganic phosphate</fullName>
    </submittedName>
</protein>
<dbReference type="HOGENOM" id="CLU_025623_2_1_6"/>
<proteinExistence type="predicted"/>
<name>I7AUC9_PSEPT</name>
<dbReference type="Pfam" id="PF02690">
    <property type="entry name" value="Na_Pi_cotrans"/>
    <property type="match status" value="2"/>
</dbReference>
<dbReference type="NCBIfam" id="TIGR00704">
    <property type="entry name" value="NaPi_cotrn_rel"/>
    <property type="match status" value="1"/>
</dbReference>
<feature type="transmembrane region" description="Helical" evidence="6">
    <location>
        <begin position="278"/>
        <end position="302"/>
    </location>
</feature>
<keyword evidence="3 6" id="KW-0812">Transmembrane</keyword>
<dbReference type="GO" id="GO:0005436">
    <property type="term" value="F:sodium:phosphate symporter activity"/>
    <property type="evidence" value="ECO:0007669"/>
    <property type="project" value="InterPro"/>
</dbReference>
<dbReference type="PATRIC" id="fig|1196325.3.peg.364"/>
<dbReference type="KEGG" id="ppx:T1E_0361"/>
<dbReference type="NCBIfam" id="TIGR01013">
    <property type="entry name" value="2a58"/>
    <property type="match status" value="1"/>
</dbReference>
<dbReference type="InterPro" id="IPR003841">
    <property type="entry name" value="Na/Pi_transpt"/>
</dbReference>